<dbReference type="AlphaFoldDB" id="A0AAV4AH79"/>
<evidence type="ECO:0000313" key="2">
    <source>
        <dbReference type="EMBL" id="GFO06377.1"/>
    </source>
</evidence>
<keyword evidence="3" id="KW-1185">Reference proteome</keyword>
<dbReference type="Proteomes" id="UP000735302">
    <property type="component" value="Unassembled WGS sequence"/>
</dbReference>
<dbReference type="EMBL" id="BLXT01003772">
    <property type="protein sequence ID" value="GFO06377.1"/>
    <property type="molecule type" value="Genomic_DNA"/>
</dbReference>
<evidence type="ECO:0000313" key="3">
    <source>
        <dbReference type="Proteomes" id="UP000735302"/>
    </source>
</evidence>
<sequence length="93" mass="10483">MFKGNKLSELKGGNQKFSRGGTGVGFQPTITHHYVFHVSMGQTRRWTPYRYHIAEHTSACARSPWTSHPRCDKASLASNQADQKLIHMCIHAS</sequence>
<evidence type="ECO:0000256" key="1">
    <source>
        <dbReference type="SAM" id="MobiDB-lite"/>
    </source>
</evidence>
<feature type="region of interest" description="Disordered" evidence="1">
    <location>
        <begin position="1"/>
        <end position="22"/>
    </location>
</feature>
<reference evidence="2 3" key="1">
    <citation type="journal article" date="2021" name="Elife">
        <title>Chloroplast acquisition without the gene transfer in kleptoplastic sea slugs, Plakobranchus ocellatus.</title>
        <authorList>
            <person name="Maeda T."/>
            <person name="Takahashi S."/>
            <person name="Yoshida T."/>
            <person name="Shimamura S."/>
            <person name="Takaki Y."/>
            <person name="Nagai Y."/>
            <person name="Toyoda A."/>
            <person name="Suzuki Y."/>
            <person name="Arimoto A."/>
            <person name="Ishii H."/>
            <person name="Satoh N."/>
            <person name="Nishiyama T."/>
            <person name="Hasebe M."/>
            <person name="Maruyama T."/>
            <person name="Minagawa J."/>
            <person name="Obokata J."/>
            <person name="Shigenobu S."/>
        </authorList>
    </citation>
    <scope>NUCLEOTIDE SEQUENCE [LARGE SCALE GENOMIC DNA]</scope>
</reference>
<protein>
    <submittedName>
        <fullName evidence="2">Uncharacterized protein</fullName>
    </submittedName>
</protein>
<proteinExistence type="predicted"/>
<organism evidence="2 3">
    <name type="scientific">Plakobranchus ocellatus</name>
    <dbReference type="NCBI Taxonomy" id="259542"/>
    <lineage>
        <taxon>Eukaryota</taxon>
        <taxon>Metazoa</taxon>
        <taxon>Spiralia</taxon>
        <taxon>Lophotrochozoa</taxon>
        <taxon>Mollusca</taxon>
        <taxon>Gastropoda</taxon>
        <taxon>Heterobranchia</taxon>
        <taxon>Euthyneura</taxon>
        <taxon>Panpulmonata</taxon>
        <taxon>Sacoglossa</taxon>
        <taxon>Placobranchoidea</taxon>
        <taxon>Plakobranchidae</taxon>
        <taxon>Plakobranchus</taxon>
    </lineage>
</organism>
<accession>A0AAV4AH79</accession>
<gene>
    <name evidence="2" type="ORF">PoB_003288200</name>
</gene>
<comment type="caution">
    <text evidence="2">The sequence shown here is derived from an EMBL/GenBank/DDBJ whole genome shotgun (WGS) entry which is preliminary data.</text>
</comment>
<name>A0AAV4AH79_9GAST</name>